<dbReference type="Proteomes" id="UP001597544">
    <property type="component" value="Unassembled WGS sequence"/>
</dbReference>
<dbReference type="InterPro" id="IPR036097">
    <property type="entry name" value="HisK_dim/P_sf"/>
</dbReference>
<evidence type="ECO:0000259" key="6">
    <source>
        <dbReference type="PROSITE" id="PS50109"/>
    </source>
</evidence>
<keyword evidence="4" id="KW-0808">Transferase</keyword>
<dbReference type="EMBL" id="JBHULU010000004">
    <property type="protein sequence ID" value="MFD2513041.1"/>
    <property type="molecule type" value="Genomic_DNA"/>
</dbReference>
<dbReference type="PRINTS" id="PR00344">
    <property type="entry name" value="BCTRLSENSOR"/>
</dbReference>
<dbReference type="InterPro" id="IPR003594">
    <property type="entry name" value="HATPase_dom"/>
</dbReference>
<evidence type="ECO:0000256" key="5">
    <source>
        <dbReference type="ARBA" id="ARBA00022777"/>
    </source>
</evidence>
<dbReference type="InterPro" id="IPR004358">
    <property type="entry name" value="Sig_transdc_His_kin-like_C"/>
</dbReference>
<feature type="domain" description="PAC" evidence="8">
    <location>
        <begin position="226"/>
        <end position="278"/>
    </location>
</feature>
<dbReference type="SUPFAM" id="SSF47384">
    <property type="entry name" value="Homodimeric domain of signal transducing histidine kinase"/>
    <property type="match status" value="1"/>
</dbReference>
<evidence type="ECO:0000256" key="4">
    <source>
        <dbReference type="ARBA" id="ARBA00022679"/>
    </source>
</evidence>
<dbReference type="Gene3D" id="3.30.450.20">
    <property type="entry name" value="PAS domain"/>
    <property type="match status" value="4"/>
</dbReference>
<proteinExistence type="predicted"/>
<keyword evidence="10" id="KW-1185">Reference proteome</keyword>
<feature type="domain" description="PAC" evidence="8">
    <location>
        <begin position="354"/>
        <end position="406"/>
    </location>
</feature>
<evidence type="ECO:0000313" key="10">
    <source>
        <dbReference type="Proteomes" id="UP001597544"/>
    </source>
</evidence>
<feature type="domain" description="PAC" evidence="8">
    <location>
        <begin position="481"/>
        <end position="534"/>
    </location>
</feature>
<gene>
    <name evidence="9" type="ORF">ACFSRY_04130</name>
</gene>
<protein>
    <recommendedName>
        <fullName evidence="2">histidine kinase</fullName>
        <ecNumber evidence="2">2.7.13.3</ecNumber>
    </recommendedName>
</protein>
<dbReference type="PROSITE" id="PS50112">
    <property type="entry name" value="PAS"/>
    <property type="match status" value="2"/>
</dbReference>
<evidence type="ECO:0000259" key="7">
    <source>
        <dbReference type="PROSITE" id="PS50112"/>
    </source>
</evidence>
<keyword evidence="5" id="KW-0418">Kinase</keyword>
<evidence type="ECO:0000256" key="3">
    <source>
        <dbReference type="ARBA" id="ARBA00022553"/>
    </source>
</evidence>
<reference evidence="10" key="1">
    <citation type="journal article" date="2019" name="Int. J. Syst. Evol. Microbiol.">
        <title>The Global Catalogue of Microorganisms (GCM) 10K type strain sequencing project: providing services to taxonomists for standard genome sequencing and annotation.</title>
        <authorList>
            <consortium name="The Broad Institute Genomics Platform"/>
            <consortium name="The Broad Institute Genome Sequencing Center for Infectious Disease"/>
            <person name="Wu L."/>
            <person name="Ma J."/>
        </authorList>
    </citation>
    <scope>NUCLEOTIDE SEQUENCE [LARGE SCALE GENOMIC DNA]</scope>
    <source>
        <strain evidence="10">KCTC 42498</strain>
    </source>
</reference>
<dbReference type="PROSITE" id="PS50113">
    <property type="entry name" value="PAC"/>
    <property type="match status" value="3"/>
</dbReference>
<dbReference type="Pfam" id="PF08448">
    <property type="entry name" value="PAS_4"/>
    <property type="match status" value="1"/>
</dbReference>
<sequence>MESSPALHQTLNFEHIFLASPGLLTVLSPDLYIVAATNSYLKAVNRTREEVIGKYFFDAFPDNPDTPDVKTSQRAKSSFEKVIKSKEKISSPIVRYDIKQSGALNGGFEERYWESTYIPILDNTGDLINILIELRDCTAHIVADREVKKSFDHIREITEVVGGVAWECNVAENKLTWSAAYKDTFGYTDQDLKTTPDAWDERVHPEDYKRIRASLDLIKATRSKTWTGEYRYLKADGSYTEVLDHGYIFYDEEGNLTRMLGSMVDLRQQKQREQELKESNERFERIAMVTNDVIWDWNLRNDSLWWNEGLFTLFGYKVNSRTNINFWKENIHPEDLPRVQAGIYQAIASGEVNWEDEYRFRSADGSYVLVNDKGYVIYSESGAPVRMLGAMLNITEKRRVEQERESQLSWMQKLLDSLPHMTWTATPEGVTEYFNERWQIYTGLSQEESCKMEAWLSAIHPKDQKHTIERWQHAVQTGGYYEIEYRIRNGREGSYRWFRGQGIPLRDEEGRVVQWIGTCTDIEDHKRAEEGLVEKNLELELINQDLDSFVYTASHDLKLPIINMASIFEELVCMAEFKDPDAHTMIGMFNRSLQQIHNTIHDLSEVVKVQKTKKRDLEDLYFMEAVQDVTLSLQSMINDTNTQLITEFSEAPFVPFTKGSLKSILYNLISNSIKYRSHERSPVILISSRIKDNFVELTVKDNGLGLDMNKHQNKLFQMFKRFHNHVNGSGLGLYIVNRLLTNHGGYINIDSNLGEGTTFTLYFKYK</sequence>
<dbReference type="Pfam" id="PF08447">
    <property type="entry name" value="PAS_3"/>
    <property type="match status" value="3"/>
</dbReference>
<dbReference type="InterPro" id="IPR013655">
    <property type="entry name" value="PAS_fold_3"/>
</dbReference>
<feature type="domain" description="Histidine kinase" evidence="6">
    <location>
        <begin position="552"/>
        <end position="766"/>
    </location>
</feature>
<dbReference type="InterPro" id="IPR001610">
    <property type="entry name" value="PAC"/>
</dbReference>
<evidence type="ECO:0000313" key="9">
    <source>
        <dbReference type="EMBL" id="MFD2513041.1"/>
    </source>
</evidence>
<dbReference type="NCBIfam" id="TIGR00229">
    <property type="entry name" value="sensory_box"/>
    <property type="match status" value="3"/>
</dbReference>
<dbReference type="SMART" id="SM00387">
    <property type="entry name" value="HATPase_c"/>
    <property type="match status" value="1"/>
</dbReference>
<feature type="domain" description="PAS" evidence="7">
    <location>
        <begin position="407"/>
        <end position="478"/>
    </location>
</feature>
<comment type="caution">
    <text evidence="9">The sequence shown here is derived from an EMBL/GenBank/DDBJ whole genome shotgun (WGS) entry which is preliminary data.</text>
</comment>
<dbReference type="InterPro" id="IPR052162">
    <property type="entry name" value="Sensor_kinase/Photoreceptor"/>
</dbReference>
<dbReference type="Pfam" id="PF02518">
    <property type="entry name" value="HATPase_c"/>
    <property type="match status" value="1"/>
</dbReference>
<dbReference type="SUPFAM" id="SSF55874">
    <property type="entry name" value="ATPase domain of HSP90 chaperone/DNA topoisomerase II/histidine kinase"/>
    <property type="match status" value="1"/>
</dbReference>
<dbReference type="SMART" id="SM00091">
    <property type="entry name" value="PAS"/>
    <property type="match status" value="4"/>
</dbReference>
<dbReference type="EC" id="2.7.13.3" evidence="2"/>
<dbReference type="CDD" id="cd00130">
    <property type="entry name" value="PAS"/>
    <property type="match status" value="3"/>
</dbReference>
<comment type="catalytic activity">
    <reaction evidence="1">
        <text>ATP + protein L-histidine = ADP + protein N-phospho-L-histidine.</text>
        <dbReference type="EC" id="2.7.13.3"/>
    </reaction>
</comment>
<dbReference type="InterPro" id="IPR035965">
    <property type="entry name" value="PAS-like_dom_sf"/>
</dbReference>
<evidence type="ECO:0000256" key="2">
    <source>
        <dbReference type="ARBA" id="ARBA00012438"/>
    </source>
</evidence>
<evidence type="ECO:0000259" key="8">
    <source>
        <dbReference type="PROSITE" id="PS50113"/>
    </source>
</evidence>
<dbReference type="PANTHER" id="PTHR43304">
    <property type="entry name" value="PHYTOCHROME-LIKE PROTEIN CPH1"/>
    <property type="match status" value="1"/>
</dbReference>
<dbReference type="SMART" id="SM00086">
    <property type="entry name" value="PAC"/>
    <property type="match status" value="3"/>
</dbReference>
<dbReference type="InterPro" id="IPR013656">
    <property type="entry name" value="PAS_4"/>
</dbReference>
<dbReference type="PROSITE" id="PS50109">
    <property type="entry name" value="HIS_KIN"/>
    <property type="match status" value="1"/>
</dbReference>
<dbReference type="InterPro" id="IPR005467">
    <property type="entry name" value="His_kinase_dom"/>
</dbReference>
<keyword evidence="3" id="KW-0597">Phosphoprotein</keyword>
<organism evidence="9 10">
    <name type="scientific">Pontibacter locisalis</name>
    <dbReference type="NCBI Taxonomy" id="1719035"/>
    <lineage>
        <taxon>Bacteria</taxon>
        <taxon>Pseudomonadati</taxon>
        <taxon>Bacteroidota</taxon>
        <taxon>Cytophagia</taxon>
        <taxon>Cytophagales</taxon>
        <taxon>Hymenobacteraceae</taxon>
        <taxon>Pontibacter</taxon>
    </lineage>
</organism>
<feature type="domain" description="PAS" evidence="7">
    <location>
        <begin position="279"/>
        <end position="350"/>
    </location>
</feature>
<dbReference type="PANTHER" id="PTHR43304:SF1">
    <property type="entry name" value="PAC DOMAIN-CONTAINING PROTEIN"/>
    <property type="match status" value="1"/>
</dbReference>
<name>A0ABW5IHB9_9BACT</name>
<dbReference type="SUPFAM" id="SSF55785">
    <property type="entry name" value="PYP-like sensor domain (PAS domain)"/>
    <property type="match status" value="4"/>
</dbReference>
<dbReference type="InterPro" id="IPR000014">
    <property type="entry name" value="PAS"/>
</dbReference>
<evidence type="ECO:0000256" key="1">
    <source>
        <dbReference type="ARBA" id="ARBA00000085"/>
    </source>
</evidence>
<dbReference type="CDD" id="cd00075">
    <property type="entry name" value="HATPase"/>
    <property type="match status" value="1"/>
</dbReference>
<accession>A0ABW5IHB9</accession>
<dbReference type="RefSeq" id="WP_377503500.1">
    <property type="nucleotide sequence ID" value="NZ_JBHULU010000004.1"/>
</dbReference>
<dbReference type="InterPro" id="IPR000700">
    <property type="entry name" value="PAS-assoc_C"/>
</dbReference>
<dbReference type="InterPro" id="IPR036890">
    <property type="entry name" value="HATPase_C_sf"/>
</dbReference>
<dbReference type="Gene3D" id="3.30.565.10">
    <property type="entry name" value="Histidine kinase-like ATPase, C-terminal domain"/>
    <property type="match status" value="1"/>
</dbReference>
<dbReference type="Gene3D" id="1.10.287.130">
    <property type="match status" value="1"/>
</dbReference>